<evidence type="ECO:0000313" key="4">
    <source>
        <dbReference type="Proteomes" id="UP000028933"/>
    </source>
</evidence>
<reference evidence="3" key="1">
    <citation type="journal article" date="2013" name="Lancet">
        <title>First case of E anophelis outbreak in an intensive-care unit.</title>
        <authorList>
            <person name="Teo J."/>
            <person name="Tan S.Y."/>
            <person name="Tay M."/>
            <person name="Ding Y."/>
            <person name="Kjelleberg S."/>
            <person name="Givskov M."/>
            <person name="Lin R.T."/>
            <person name="Yang L."/>
        </authorList>
    </citation>
    <scope>NUCLEOTIDE SEQUENCE [LARGE SCALE GENOMIC DNA]</scope>
    <source>
        <strain evidence="3">NUHP1</strain>
    </source>
</reference>
<dbReference type="PANTHER" id="PTHR42852:SF13">
    <property type="entry name" value="PROTEIN DIPZ"/>
    <property type="match status" value="1"/>
</dbReference>
<evidence type="ECO:0000259" key="2">
    <source>
        <dbReference type="PROSITE" id="PS51352"/>
    </source>
</evidence>
<reference evidence="3" key="2">
    <citation type="journal article" date="2015" name="Genome Biol. Evol.">
        <title>Complete Genome Sequence and Transcriptomic Analysis of the Novel Pathogen Elizabethkingia anophelis in Response to Oxidative Stress.</title>
        <authorList>
            <person name="Li Y."/>
            <person name="Liu Y."/>
            <person name="Chew S.C."/>
            <person name="Tay M."/>
            <person name="Salido M.M."/>
            <person name="Teo J."/>
            <person name="Lauro F.M."/>
            <person name="Givskov M."/>
            <person name="Yang L."/>
        </authorList>
    </citation>
    <scope>NUCLEOTIDE SEQUENCE</scope>
    <source>
        <strain evidence="3">NUHP1</strain>
    </source>
</reference>
<accession>A0A077EFM2</accession>
<dbReference type="HOGENOM" id="CLU_033806_0_0_10"/>
<gene>
    <name evidence="3" type="ORF">BD94_1593</name>
</gene>
<evidence type="ECO:0000256" key="1">
    <source>
        <dbReference type="SAM" id="SignalP"/>
    </source>
</evidence>
<proteinExistence type="predicted"/>
<organism evidence="3 4">
    <name type="scientific">Elizabethkingia anophelis NUHP1</name>
    <dbReference type="NCBI Taxonomy" id="1338011"/>
    <lineage>
        <taxon>Bacteria</taxon>
        <taxon>Pseudomonadati</taxon>
        <taxon>Bacteroidota</taxon>
        <taxon>Flavobacteriia</taxon>
        <taxon>Flavobacteriales</taxon>
        <taxon>Weeksellaceae</taxon>
        <taxon>Elizabethkingia</taxon>
    </lineage>
</organism>
<feature type="chain" id="PRO_5001718337" description="Thioredoxin domain-containing protein" evidence="1">
    <location>
        <begin position="23"/>
        <end position="430"/>
    </location>
</feature>
<protein>
    <recommendedName>
        <fullName evidence="2">Thioredoxin domain-containing protein</fullName>
    </recommendedName>
</protein>
<sequence length="430" mass="48617">MKNFFCKGRVSLILAVTVAALAYSQKKTLKIGDAVPNSVWTAPMEVVNHPQKTIKLSEDKDKLILLDFWNTWCSACLTGFPKMEELQKKFSGKIKILAVSNQDRATLEKFFASKNGQRYKGVLSVAGDKILHSQFPHKGVPYIIWIKDGKLLNTTDGAQVNENTINEVLKGETSSLQTVVYMSRERPLMLSESFDQEKGTSLTNYSFLSKGRIRSIGFGSGFHRKGNIVYGRQFTNLSLLEIFTAITDEIFQQRKESFSNKRIIIEVKNPTALDYIKNSEGRVEDYNLYNYEYIVPVSLSDSLYPMMLKNLSQFADYSASIEKKKVKCLILRRTSQKDKIATKGGEMKYRFSTSESDLQNISMYAFVNSINGIPEIKLPIIDETGYTGNVDLKLLGISDPVSLNKELSKYDLEIIEADKDIDVLVIKDKS</sequence>
<dbReference type="InterPro" id="IPR013766">
    <property type="entry name" value="Thioredoxin_domain"/>
</dbReference>
<dbReference type="InterPro" id="IPR036249">
    <property type="entry name" value="Thioredoxin-like_sf"/>
</dbReference>
<dbReference type="GO" id="GO:0016209">
    <property type="term" value="F:antioxidant activity"/>
    <property type="evidence" value="ECO:0007669"/>
    <property type="project" value="InterPro"/>
</dbReference>
<dbReference type="AlphaFoldDB" id="A0A077EFM2"/>
<dbReference type="STRING" id="1338011.BD94_1593"/>
<feature type="domain" description="Thioredoxin" evidence="2">
    <location>
        <begin position="29"/>
        <end position="174"/>
    </location>
</feature>
<dbReference type="RefSeq" id="WP_081395446.1">
    <property type="nucleotide sequence ID" value="NZ_CP007547.1"/>
</dbReference>
<dbReference type="PROSITE" id="PS51352">
    <property type="entry name" value="THIOREDOXIN_2"/>
    <property type="match status" value="1"/>
</dbReference>
<dbReference type="PANTHER" id="PTHR42852">
    <property type="entry name" value="THIOL:DISULFIDE INTERCHANGE PROTEIN DSBE"/>
    <property type="match status" value="1"/>
</dbReference>
<dbReference type="eggNOG" id="COG0526">
    <property type="taxonomic scope" value="Bacteria"/>
</dbReference>
<dbReference type="KEGG" id="eao:BD94_1593"/>
<dbReference type="InterPro" id="IPR050553">
    <property type="entry name" value="Thioredoxin_ResA/DsbE_sf"/>
</dbReference>
<dbReference type="InterPro" id="IPR000866">
    <property type="entry name" value="AhpC/TSA"/>
</dbReference>
<dbReference type="CDD" id="cd02966">
    <property type="entry name" value="TlpA_like_family"/>
    <property type="match status" value="1"/>
</dbReference>
<dbReference type="Proteomes" id="UP000028933">
    <property type="component" value="Chromosome"/>
</dbReference>
<feature type="signal peptide" evidence="1">
    <location>
        <begin position="1"/>
        <end position="22"/>
    </location>
</feature>
<dbReference type="SUPFAM" id="SSF52833">
    <property type="entry name" value="Thioredoxin-like"/>
    <property type="match status" value="1"/>
</dbReference>
<keyword evidence="1" id="KW-0732">Signal</keyword>
<dbReference type="EMBL" id="CP007547">
    <property type="protein sequence ID" value="AIL45368.1"/>
    <property type="molecule type" value="Genomic_DNA"/>
</dbReference>
<dbReference type="Gene3D" id="3.40.30.10">
    <property type="entry name" value="Glutaredoxin"/>
    <property type="match status" value="1"/>
</dbReference>
<dbReference type="GO" id="GO:0016491">
    <property type="term" value="F:oxidoreductase activity"/>
    <property type="evidence" value="ECO:0007669"/>
    <property type="project" value="InterPro"/>
</dbReference>
<evidence type="ECO:0000313" key="3">
    <source>
        <dbReference type="EMBL" id="AIL45368.1"/>
    </source>
</evidence>
<dbReference type="Pfam" id="PF00578">
    <property type="entry name" value="AhpC-TSA"/>
    <property type="match status" value="1"/>
</dbReference>
<name>A0A077EFM2_9FLAO</name>